<evidence type="ECO:0000313" key="6">
    <source>
        <dbReference type="Proteomes" id="UP000682811"/>
    </source>
</evidence>
<accession>A0A920CNE4</accession>
<dbReference type="PROSITE" id="PS00175">
    <property type="entry name" value="PG_MUTASE"/>
    <property type="match status" value="1"/>
</dbReference>
<dbReference type="GO" id="GO:0005737">
    <property type="term" value="C:cytoplasm"/>
    <property type="evidence" value="ECO:0007669"/>
    <property type="project" value="TreeGrafter"/>
</dbReference>
<name>A0A920CNE4_9BACL</name>
<dbReference type="CDD" id="cd07067">
    <property type="entry name" value="HP_PGM_like"/>
    <property type="match status" value="1"/>
</dbReference>
<evidence type="ECO:0000256" key="2">
    <source>
        <dbReference type="ARBA" id="ARBA00023235"/>
    </source>
</evidence>
<dbReference type="RefSeq" id="WP_212976516.1">
    <property type="nucleotide sequence ID" value="NZ_AP025343.1"/>
</dbReference>
<dbReference type="PANTHER" id="PTHR48100:SF1">
    <property type="entry name" value="HISTIDINE PHOSPHATASE FAMILY PROTEIN-RELATED"/>
    <property type="match status" value="1"/>
</dbReference>
<gene>
    <name evidence="5" type="primary">pgm</name>
    <name evidence="5" type="ORF">J34TS1_00600</name>
</gene>
<dbReference type="AlphaFoldDB" id="A0A920CNE4"/>
<dbReference type="InterPro" id="IPR029033">
    <property type="entry name" value="His_PPase_superfam"/>
</dbReference>
<sequence>MTKTTLYLVRHGQTEWNLEQKLQGHMDSPLTLDGRSQAASLRERLKNARFDGVFSSTSPRAVMTAQIVSDWQEGSIQQLDDLKEIHMGLWEGQSISKIQRDYPDQMKHFIEEPHLYRPTGTGETYQELLKRAVRSIEGIISSCNGGTVLIVTHRMTLKTIMNYYSGKTLEEMRAVADIPPASLSKISIHDSHPCIELYGDTTHYEMLAKA</sequence>
<feature type="binding site" evidence="4">
    <location>
        <position position="60"/>
    </location>
    <ligand>
        <name>substrate</name>
    </ligand>
</feature>
<proteinExistence type="predicted"/>
<dbReference type="InterPro" id="IPR050275">
    <property type="entry name" value="PGM_Phosphatase"/>
</dbReference>
<dbReference type="InterPro" id="IPR001345">
    <property type="entry name" value="PG/BPGM_mutase_AS"/>
</dbReference>
<protein>
    <submittedName>
        <fullName evidence="5">Phosphatase</fullName>
    </submittedName>
</protein>
<feature type="active site" description="Proton donor/acceptor" evidence="3">
    <location>
        <position position="84"/>
    </location>
</feature>
<feature type="binding site" evidence="4">
    <location>
        <begin position="10"/>
        <end position="17"/>
    </location>
    <ligand>
        <name>substrate</name>
    </ligand>
</feature>
<comment type="caution">
    <text evidence="5">The sequence shown here is derived from an EMBL/GenBank/DDBJ whole genome shotgun (WGS) entry which is preliminary data.</text>
</comment>
<dbReference type="GO" id="GO:0016791">
    <property type="term" value="F:phosphatase activity"/>
    <property type="evidence" value="ECO:0007669"/>
    <property type="project" value="TreeGrafter"/>
</dbReference>
<keyword evidence="6" id="KW-1185">Reference proteome</keyword>
<dbReference type="SUPFAM" id="SSF53254">
    <property type="entry name" value="Phosphoglycerate mutase-like"/>
    <property type="match status" value="1"/>
</dbReference>
<organism evidence="5 6">
    <name type="scientific">Paenibacillus azoreducens</name>
    <dbReference type="NCBI Taxonomy" id="116718"/>
    <lineage>
        <taxon>Bacteria</taxon>
        <taxon>Bacillati</taxon>
        <taxon>Bacillota</taxon>
        <taxon>Bacilli</taxon>
        <taxon>Bacillales</taxon>
        <taxon>Paenibacillaceae</taxon>
        <taxon>Paenibacillus</taxon>
    </lineage>
</organism>
<dbReference type="InterPro" id="IPR013078">
    <property type="entry name" value="His_Pase_superF_clade-1"/>
</dbReference>
<dbReference type="PANTHER" id="PTHR48100">
    <property type="entry name" value="BROAD-SPECIFICITY PHOSPHATASE YOR283W-RELATED"/>
    <property type="match status" value="1"/>
</dbReference>
<reference evidence="5 6" key="1">
    <citation type="submission" date="2021-03" db="EMBL/GenBank/DDBJ databases">
        <title>Antimicrobial resistance genes in bacteria isolated from Japanese honey, and their potential for conferring macrolide and lincosamide resistance in the American foulbrood pathogen Paenibacillus larvae.</title>
        <authorList>
            <person name="Okamoto M."/>
            <person name="Kumagai M."/>
            <person name="Kanamori H."/>
            <person name="Takamatsu D."/>
        </authorList>
    </citation>
    <scope>NUCLEOTIDE SEQUENCE [LARGE SCALE GENOMIC DNA]</scope>
    <source>
        <strain evidence="5 6">J34TS1</strain>
    </source>
</reference>
<feature type="active site" description="Tele-phosphohistidine intermediate" evidence="3">
    <location>
        <position position="11"/>
    </location>
</feature>
<evidence type="ECO:0000256" key="4">
    <source>
        <dbReference type="PIRSR" id="PIRSR613078-2"/>
    </source>
</evidence>
<dbReference type="SMART" id="SM00855">
    <property type="entry name" value="PGAM"/>
    <property type="match status" value="1"/>
</dbReference>
<dbReference type="Pfam" id="PF00300">
    <property type="entry name" value="His_Phos_1"/>
    <property type="match status" value="1"/>
</dbReference>
<dbReference type="Gene3D" id="3.40.50.1240">
    <property type="entry name" value="Phosphoglycerate mutase-like"/>
    <property type="match status" value="1"/>
</dbReference>
<keyword evidence="2" id="KW-0413">Isomerase</keyword>
<dbReference type="Proteomes" id="UP000682811">
    <property type="component" value="Unassembled WGS sequence"/>
</dbReference>
<dbReference type="EMBL" id="BORT01000001">
    <property type="protein sequence ID" value="GIO45295.1"/>
    <property type="molecule type" value="Genomic_DNA"/>
</dbReference>
<evidence type="ECO:0000313" key="5">
    <source>
        <dbReference type="EMBL" id="GIO45295.1"/>
    </source>
</evidence>
<evidence type="ECO:0000256" key="3">
    <source>
        <dbReference type="PIRSR" id="PIRSR613078-1"/>
    </source>
</evidence>
<keyword evidence="1" id="KW-0324">Glycolysis</keyword>
<evidence type="ECO:0000256" key="1">
    <source>
        <dbReference type="ARBA" id="ARBA00023152"/>
    </source>
</evidence>
<dbReference type="PIRSF" id="PIRSF000709">
    <property type="entry name" value="6PFK_2-Ptase"/>
    <property type="match status" value="1"/>
</dbReference>